<organism evidence="2 3">
    <name type="scientific">Thermogemmata fonticola</name>
    <dbReference type="NCBI Taxonomy" id="2755323"/>
    <lineage>
        <taxon>Bacteria</taxon>
        <taxon>Pseudomonadati</taxon>
        <taxon>Planctomycetota</taxon>
        <taxon>Planctomycetia</taxon>
        <taxon>Gemmatales</taxon>
        <taxon>Gemmataceae</taxon>
        <taxon>Thermogemmata</taxon>
    </lineage>
</organism>
<dbReference type="InterPro" id="IPR052020">
    <property type="entry name" value="Cyclic_di-GMP/3'3'-cGAMP_PDE"/>
</dbReference>
<dbReference type="Proteomes" id="UP000542342">
    <property type="component" value="Unassembled WGS sequence"/>
</dbReference>
<dbReference type="PANTHER" id="PTHR45228">
    <property type="entry name" value="CYCLIC DI-GMP PHOSPHODIESTERASE TM_0186-RELATED"/>
    <property type="match status" value="1"/>
</dbReference>
<dbReference type="Gene3D" id="1.10.3210.10">
    <property type="entry name" value="Hypothetical protein af1432"/>
    <property type="match status" value="1"/>
</dbReference>
<dbReference type="SUPFAM" id="SSF109604">
    <property type="entry name" value="HD-domain/PDEase-like"/>
    <property type="match status" value="1"/>
</dbReference>
<gene>
    <name evidence="2" type="ORF">H0921_09835</name>
</gene>
<dbReference type="RefSeq" id="WP_194537902.1">
    <property type="nucleotide sequence ID" value="NZ_JACEFB010000006.1"/>
</dbReference>
<evidence type="ECO:0000313" key="2">
    <source>
        <dbReference type="EMBL" id="MBA2226459.1"/>
    </source>
</evidence>
<name>A0A7V8VEA9_9BACT</name>
<dbReference type="InterPro" id="IPR037522">
    <property type="entry name" value="HD_GYP_dom"/>
</dbReference>
<dbReference type="CDD" id="cd00077">
    <property type="entry name" value="HDc"/>
    <property type="match status" value="1"/>
</dbReference>
<accession>A0A7V8VEA9</accession>
<sequence>MSDLRILLQRIEHFREKLDRMEAGPTCLEGTDDGRLLVGQPRLPSGLSHGCQQLLPDESKEKEGTRCDDALIHFADECERQSGAASTAETAFWREQCQILRQRWEACEADNITLRWRHSSNPRLEHHQHTGALLTQWEQWLDQGVISTSVCEQLRHCLQDRLRRFEIALNHVRKHEDRLLRLSRCYHLCLKEARMMVAEVAALAEELLAEAQQGQPIHWEPFQNTGMGMPQTLNEAPGNDQPLITMCYRVASYALHMAQVAARMILHDAEWRMHPLPVLTAALVADIGWLTLPESVTSKPTQQWSQQEQQAVESHPLRSAELLAQTAPDLAPLVPIVAAHHERPDGSGYPHRRHGEAIPALARLLAVADAYTTRRAPLHGDTVQDSRQALTDVLLEAEQGRLDGRAVALLAQLSFYPTGTLVELSDGSAAVVLAPPPCPADPRTAHRPLVARLTTADGFALTCPELLPLSGNDQGVVVRPLPPARVLPLLRLFPDLQ</sequence>
<evidence type="ECO:0000313" key="3">
    <source>
        <dbReference type="Proteomes" id="UP000542342"/>
    </source>
</evidence>
<dbReference type="InterPro" id="IPR003607">
    <property type="entry name" value="HD/PDEase_dom"/>
</dbReference>
<comment type="caution">
    <text evidence="2">The sequence shown here is derived from an EMBL/GenBank/DDBJ whole genome shotgun (WGS) entry which is preliminary data.</text>
</comment>
<evidence type="ECO:0000259" key="1">
    <source>
        <dbReference type="PROSITE" id="PS51832"/>
    </source>
</evidence>
<keyword evidence="3" id="KW-1185">Reference proteome</keyword>
<dbReference type="PROSITE" id="PS51832">
    <property type="entry name" value="HD_GYP"/>
    <property type="match status" value="1"/>
</dbReference>
<dbReference type="EMBL" id="JACEFB010000006">
    <property type="protein sequence ID" value="MBA2226459.1"/>
    <property type="molecule type" value="Genomic_DNA"/>
</dbReference>
<dbReference type="AlphaFoldDB" id="A0A7V8VEA9"/>
<dbReference type="PANTHER" id="PTHR45228:SF8">
    <property type="entry name" value="TWO-COMPONENT RESPONSE REGULATOR-RELATED"/>
    <property type="match status" value="1"/>
</dbReference>
<protein>
    <submittedName>
        <fullName evidence="2">HD domain-containing protein</fullName>
    </submittedName>
</protein>
<reference evidence="2 3" key="1">
    <citation type="submission" date="2020-07" db="EMBL/GenBank/DDBJ databases">
        <title>Thermogemmata thermophila gen. nov., sp. nov., a novel moderate thermophilic planctomycete from a Kamchatka hot spring.</title>
        <authorList>
            <person name="Elcheninov A.G."/>
            <person name="Podosokorskaya O.A."/>
            <person name="Kovaleva O.L."/>
            <person name="Novikov A."/>
            <person name="Bonch-Osmolovskaya E.A."/>
            <person name="Toshchakov S.V."/>
            <person name="Kublanov I.V."/>
        </authorList>
    </citation>
    <scope>NUCLEOTIDE SEQUENCE [LARGE SCALE GENOMIC DNA]</scope>
    <source>
        <strain evidence="2 3">2918</strain>
    </source>
</reference>
<feature type="domain" description="HD-GYP" evidence="1">
    <location>
        <begin position="221"/>
        <end position="426"/>
    </location>
</feature>
<dbReference type="Pfam" id="PF13487">
    <property type="entry name" value="HD_5"/>
    <property type="match status" value="1"/>
</dbReference>
<proteinExistence type="predicted"/>